<dbReference type="OrthoDB" id="1898716at2759"/>
<dbReference type="Proteomes" id="UP000325579">
    <property type="component" value="Unassembled WGS sequence"/>
</dbReference>
<dbReference type="GO" id="GO:0045944">
    <property type="term" value="P:positive regulation of transcription by RNA polymerase II"/>
    <property type="evidence" value="ECO:0007669"/>
    <property type="project" value="UniProtKB-ARBA"/>
</dbReference>
<evidence type="ECO:0000256" key="1">
    <source>
        <dbReference type="SAM" id="MobiDB-lite"/>
    </source>
</evidence>
<proteinExistence type="predicted"/>
<feature type="region of interest" description="Disordered" evidence="1">
    <location>
        <begin position="1"/>
        <end position="23"/>
    </location>
</feature>
<evidence type="ECO:0000313" key="2">
    <source>
        <dbReference type="EMBL" id="KAE8398392.1"/>
    </source>
</evidence>
<organism evidence="2 3">
    <name type="scientific">Aspergillus pseudonomiae</name>
    <dbReference type="NCBI Taxonomy" id="1506151"/>
    <lineage>
        <taxon>Eukaryota</taxon>
        <taxon>Fungi</taxon>
        <taxon>Dikarya</taxon>
        <taxon>Ascomycota</taxon>
        <taxon>Pezizomycotina</taxon>
        <taxon>Eurotiomycetes</taxon>
        <taxon>Eurotiomycetidae</taxon>
        <taxon>Eurotiales</taxon>
        <taxon>Aspergillaceae</taxon>
        <taxon>Aspergillus</taxon>
        <taxon>Aspergillus subgen. Circumdati</taxon>
    </lineage>
</organism>
<reference evidence="2 3" key="1">
    <citation type="submission" date="2019-04" db="EMBL/GenBank/DDBJ databases">
        <authorList>
            <consortium name="DOE Joint Genome Institute"/>
            <person name="Mondo S."/>
            <person name="Kjaerbolling I."/>
            <person name="Vesth T."/>
            <person name="Frisvad J.C."/>
            <person name="Nybo J.L."/>
            <person name="Theobald S."/>
            <person name="Kildgaard S."/>
            <person name="Isbrandt T."/>
            <person name="Kuo A."/>
            <person name="Sato A."/>
            <person name="Lyhne E.K."/>
            <person name="Kogle M.E."/>
            <person name="Wiebenga A."/>
            <person name="Kun R.S."/>
            <person name="Lubbers R.J."/>
            <person name="Makela M.R."/>
            <person name="Barry K."/>
            <person name="Chovatia M."/>
            <person name="Clum A."/>
            <person name="Daum C."/>
            <person name="Haridas S."/>
            <person name="He G."/>
            <person name="LaButti K."/>
            <person name="Lipzen A."/>
            <person name="Riley R."/>
            <person name="Salamov A."/>
            <person name="Simmons B.A."/>
            <person name="Magnuson J.K."/>
            <person name="Henrissat B."/>
            <person name="Mortensen U.H."/>
            <person name="Larsen T.O."/>
            <person name="Devries R.P."/>
            <person name="Grigoriev I.V."/>
            <person name="Machida M."/>
            <person name="Baker S.E."/>
            <person name="Andersen M.R."/>
            <person name="Cantor M.N."/>
            <person name="Hua S.X."/>
        </authorList>
    </citation>
    <scope>NUCLEOTIDE SEQUENCE [LARGE SCALE GENOMIC DNA]</scope>
    <source>
        <strain evidence="2 3">CBS 119388</strain>
    </source>
</reference>
<dbReference type="SUPFAM" id="SSF55455">
    <property type="entry name" value="SRF-like"/>
    <property type="match status" value="1"/>
</dbReference>
<sequence length="64" mass="7850">MVKLRSIRKRASNSPRSRRQQRAHRKDNLFFKCFEYCQECDADIFIMIRLRHNGQIQFFNSNDQ</sequence>
<gene>
    <name evidence="2" type="ORF">BDV37DRAFT_32353</name>
</gene>
<dbReference type="GO" id="GO:0003677">
    <property type="term" value="F:DNA binding"/>
    <property type="evidence" value="ECO:0007669"/>
    <property type="project" value="InterPro"/>
</dbReference>
<evidence type="ECO:0000313" key="3">
    <source>
        <dbReference type="Proteomes" id="UP000325579"/>
    </source>
</evidence>
<dbReference type="InterPro" id="IPR036879">
    <property type="entry name" value="TF_MADSbox_sf"/>
</dbReference>
<dbReference type="GO" id="GO:0046983">
    <property type="term" value="F:protein dimerization activity"/>
    <property type="evidence" value="ECO:0007669"/>
    <property type="project" value="InterPro"/>
</dbReference>
<name>A0A5N7CW43_9EURO</name>
<dbReference type="EMBL" id="ML736859">
    <property type="protein sequence ID" value="KAE8398392.1"/>
    <property type="molecule type" value="Genomic_DNA"/>
</dbReference>
<accession>A0A5N7CW43</accession>
<dbReference type="GeneID" id="43675141"/>
<dbReference type="RefSeq" id="XP_031935711.1">
    <property type="nucleotide sequence ID" value="XM_032090450.1"/>
</dbReference>
<dbReference type="AlphaFoldDB" id="A0A5N7CW43"/>
<keyword evidence="3" id="KW-1185">Reference proteome</keyword>
<protein>
    <submittedName>
        <fullName evidence="2">Uncharacterized protein</fullName>
    </submittedName>
</protein>